<keyword evidence="4" id="KW-1185">Reference proteome</keyword>
<organism evidence="3 4">
    <name type="scientific">Armatimonas rosea</name>
    <dbReference type="NCBI Taxonomy" id="685828"/>
    <lineage>
        <taxon>Bacteria</taxon>
        <taxon>Bacillati</taxon>
        <taxon>Armatimonadota</taxon>
        <taxon>Armatimonadia</taxon>
        <taxon>Armatimonadales</taxon>
        <taxon>Armatimonadaceae</taxon>
        <taxon>Armatimonas</taxon>
    </lineage>
</organism>
<feature type="domain" description="Transposase IS4-like" evidence="2">
    <location>
        <begin position="10"/>
        <end position="174"/>
    </location>
</feature>
<gene>
    <name evidence="3" type="ORF">HNQ39_005820</name>
</gene>
<keyword evidence="1" id="KW-1133">Transmembrane helix</keyword>
<feature type="transmembrane region" description="Helical" evidence="1">
    <location>
        <begin position="161"/>
        <end position="183"/>
    </location>
</feature>
<sequence length="234" mass="26317">MKSSVQLGKTGSSNTAERIELIQRFIRLFGAQNISCLLADREFLSRGFLTYLESQKINYCFRAKSNLLVANGRGELCCSSWLFRNAALQRPRKLGKRLVLGTPRFVCGTRLPDGDYLIVVSNFDSGLEIYAKRWGIETLFGSLKSRGFDLEATHVSAPDRLARLVALVALAYTWAAVSGIWLFSPIQLKLKKHGRLPISRFRLGLDWLQPLALKLCRTINENQGMLALQFLSCT</sequence>
<dbReference type="InterPro" id="IPR002559">
    <property type="entry name" value="Transposase_11"/>
</dbReference>
<dbReference type="Proteomes" id="UP000520814">
    <property type="component" value="Unassembled WGS sequence"/>
</dbReference>
<dbReference type="SUPFAM" id="SSF53098">
    <property type="entry name" value="Ribonuclease H-like"/>
    <property type="match status" value="1"/>
</dbReference>
<name>A0A7W9W9L5_ARMRO</name>
<dbReference type="GO" id="GO:0006313">
    <property type="term" value="P:DNA transposition"/>
    <property type="evidence" value="ECO:0007669"/>
    <property type="project" value="InterPro"/>
</dbReference>
<reference evidence="3 4" key="1">
    <citation type="submission" date="2020-08" db="EMBL/GenBank/DDBJ databases">
        <title>Genomic Encyclopedia of Type Strains, Phase IV (KMG-IV): sequencing the most valuable type-strain genomes for metagenomic binning, comparative biology and taxonomic classification.</title>
        <authorList>
            <person name="Goeker M."/>
        </authorList>
    </citation>
    <scope>NUCLEOTIDE SEQUENCE [LARGE SCALE GENOMIC DNA]</scope>
    <source>
        <strain evidence="3 4">DSM 23562</strain>
    </source>
</reference>
<dbReference type="GO" id="GO:0003677">
    <property type="term" value="F:DNA binding"/>
    <property type="evidence" value="ECO:0007669"/>
    <property type="project" value="InterPro"/>
</dbReference>
<dbReference type="AlphaFoldDB" id="A0A7W9W9L5"/>
<keyword evidence="1" id="KW-0812">Transmembrane</keyword>
<evidence type="ECO:0000313" key="3">
    <source>
        <dbReference type="EMBL" id="MBB6053973.1"/>
    </source>
</evidence>
<evidence type="ECO:0000313" key="4">
    <source>
        <dbReference type="Proteomes" id="UP000520814"/>
    </source>
</evidence>
<comment type="caution">
    <text evidence="3">The sequence shown here is derived from an EMBL/GenBank/DDBJ whole genome shotgun (WGS) entry which is preliminary data.</text>
</comment>
<keyword evidence="1" id="KW-0472">Membrane</keyword>
<dbReference type="GO" id="GO:0004803">
    <property type="term" value="F:transposase activity"/>
    <property type="evidence" value="ECO:0007669"/>
    <property type="project" value="InterPro"/>
</dbReference>
<proteinExistence type="predicted"/>
<accession>A0A7W9W9L5</accession>
<evidence type="ECO:0000259" key="2">
    <source>
        <dbReference type="Pfam" id="PF01609"/>
    </source>
</evidence>
<dbReference type="Pfam" id="PF01609">
    <property type="entry name" value="DDE_Tnp_1"/>
    <property type="match status" value="1"/>
</dbReference>
<evidence type="ECO:0000256" key="1">
    <source>
        <dbReference type="SAM" id="Phobius"/>
    </source>
</evidence>
<dbReference type="EMBL" id="JACHGW010000011">
    <property type="protein sequence ID" value="MBB6053973.1"/>
    <property type="molecule type" value="Genomic_DNA"/>
</dbReference>
<dbReference type="InterPro" id="IPR012337">
    <property type="entry name" value="RNaseH-like_sf"/>
</dbReference>
<protein>
    <recommendedName>
        <fullName evidence="2">Transposase IS4-like domain-containing protein</fullName>
    </recommendedName>
</protein>